<organism evidence="1 2">
    <name type="scientific">Luteimonas soli</name>
    <dbReference type="NCBI Taxonomy" id="1648966"/>
    <lineage>
        <taxon>Bacteria</taxon>
        <taxon>Pseudomonadati</taxon>
        <taxon>Pseudomonadota</taxon>
        <taxon>Gammaproteobacteria</taxon>
        <taxon>Lysobacterales</taxon>
        <taxon>Lysobacteraceae</taxon>
        <taxon>Luteimonas</taxon>
    </lineage>
</organism>
<evidence type="ECO:0000313" key="1">
    <source>
        <dbReference type="EMBL" id="MFC3715350.1"/>
    </source>
</evidence>
<comment type="caution">
    <text evidence="1">The sequence shown here is derived from an EMBL/GenBank/DDBJ whole genome shotgun (WGS) entry which is preliminary data.</text>
</comment>
<dbReference type="InterPro" id="IPR036388">
    <property type="entry name" value="WH-like_DNA-bd_sf"/>
</dbReference>
<dbReference type="Gene3D" id="1.10.10.10">
    <property type="entry name" value="Winged helix-like DNA-binding domain superfamily/Winged helix DNA-binding domain"/>
    <property type="match status" value="1"/>
</dbReference>
<evidence type="ECO:0000313" key="2">
    <source>
        <dbReference type="Proteomes" id="UP001595705"/>
    </source>
</evidence>
<protein>
    <submittedName>
        <fullName evidence="1">Uncharacterized protein</fullName>
    </submittedName>
</protein>
<gene>
    <name evidence="1" type="ORF">ACFONC_04200</name>
</gene>
<dbReference type="SUPFAM" id="SSF46785">
    <property type="entry name" value="Winged helix' DNA-binding domain"/>
    <property type="match status" value="1"/>
</dbReference>
<accession>A0ABV7XGQ4</accession>
<dbReference type="EMBL" id="JBHRYA010000003">
    <property type="protein sequence ID" value="MFC3715350.1"/>
    <property type="molecule type" value="Genomic_DNA"/>
</dbReference>
<keyword evidence="2" id="KW-1185">Reference proteome</keyword>
<proteinExistence type="predicted"/>
<name>A0ABV7XGQ4_9GAMM</name>
<dbReference type="InterPro" id="IPR036390">
    <property type="entry name" value="WH_DNA-bd_sf"/>
</dbReference>
<reference evidence="2" key="1">
    <citation type="journal article" date="2019" name="Int. J. Syst. Evol. Microbiol.">
        <title>The Global Catalogue of Microorganisms (GCM) 10K type strain sequencing project: providing services to taxonomists for standard genome sequencing and annotation.</title>
        <authorList>
            <consortium name="The Broad Institute Genomics Platform"/>
            <consortium name="The Broad Institute Genome Sequencing Center for Infectious Disease"/>
            <person name="Wu L."/>
            <person name="Ma J."/>
        </authorList>
    </citation>
    <scope>NUCLEOTIDE SEQUENCE [LARGE SCALE GENOMIC DNA]</scope>
    <source>
        <strain evidence="2">KCTC 42441</strain>
    </source>
</reference>
<dbReference type="Proteomes" id="UP001595705">
    <property type="component" value="Unassembled WGS sequence"/>
</dbReference>
<sequence>MPSTTERLLAELAREPDGISLPRLCKRLGVRMSVLMRELAWLGGESIGGRPGPGLVRVERHGDRDVAMLVARDQR</sequence>